<dbReference type="GO" id="GO:0003964">
    <property type="term" value="F:RNA-directed DNA polymerase activity"/>
    <property type="evidence" value="ECO:0007669"/>
    <property type="project" value="UniProtKB-EC"/>
</dbReference>
<keyword evidence="2" id="KW-0645">Protease</keyword>
<dbReference type="InterPro" id="IPR001584">
    <property type="entry name" value="Integrase_cat-core"/>
</dbReference>
<dbReference type="STRING" id="1423351.A0A074S5A1"/>
<feature type="non-terminal residue" evidence="7">
    <location>
        <position position="1"/>
    </location>
</feature>
<dbReference type="InterPro" id="IPR039537">
    <property type="entry name" value="Retrotran_Ty1/copia-like"/>
</dbReference>
<evidence type="ECO:0000256" key="4">
    <source>
        <dbReference type="ARBA" id="ARBA00048173"/>
    </source>
</evidence>
<evidence type="ECO:0000256" key="1">
    <source>
        <dbReference type="ARBA" id="ARBA00022578"/>
    </source>
</evidence>
<feature type="non-terminal residue" evidence="7">
    <location>
        <position position="366"/>
    </location>
</feature>
<evidence type="ECO:0000256" key="2">
    <source>
        <dbReference type="ARBA" id="ARBA00022670"/>
    </source>
</evidence>
<keyword evidence="8" id="KW-1185">Reference proteome</keyword>
<organism evidence="7 8">
    <name type="scientific">Rhizoctonia solani 123E</name>
    <dbReference type="NCBI Taxonomy" id="1423351"/>
    <lineage>
        <taxon>Eukaryota</taxon>
        <taxon>Fungi</taxon>
        <taxon>Dikarya</taxon>
        <taxon>Basidiomycota</taxon>
        <taxon>Agaricomycotina</taxon>
        <taxon>Agaricomycetes</taxon>
        <taxon>Cantharellales</taxon>
        <taxon>Ceratobasidiaceae</taxon>
        <taxon>Rhizoctonia</taxon>
    </lineage>
</organism>
<dbReference type="InterPro" id="IPR036397">
    <property type="entry name" value="RNaseH_sf"/>
</dbReference>
<keyword evidence="3" id="KW-0694">RNA-binding</keyword>
<gene>
    <name evidence="7" type="ORF">V565_298060</name>
</gene>
<dbReference type="PANTHER" id="PTHR42648">
    <property type="entry name" value="TRANSPOSASE, PUTATIVE-RELATED"/>
    <property type="match status" value="1"/>
</dbReference>
<dbReference type="EMBL" id="AZST01002051">
    <property type="protein sequence ID" value="KEP45242.1"/>
    <property type="molecule type" value="Genomic_DNA"/>
</dbReference>
<evidence type="ECO:0000256" key="3">
    <source>
        <dbReference type="ARBA" id="ARBA00022884"/>
    </source>
</evidence>
<dbReference type="GO" id="GO:0008233">
    <property type="term" value="F:peptidase activity"/>
    <property type="evidence" value="ECO:0007669"/>
    <property type="project" value="UniProtKB-KW"/>
</dbReference>
<keyword evidence="2" id="KW-0378">Hydrolase</keyword>
<reference evidence="7 8" key="1">
    <citation type="submission" date="2013-12" db="EMBL/GenBank/DDBJ databases">
        <authorList>
            <person name="Cubeta M."/>
            <person name="Pakala S."/>
            <person name="Fedorova N."/>
            <person name="Thomas E."/>
            <person name="Dean R."/>
            <person name="Jabaji S."/>
            <person name="Neate S."/>
            <person name="Toda T."/>
            <person name="Tavantzis S."/>
            <person name="Vilgalys R."/>
            <person name="Bharathan N."/>
            <person name="Pakala S."/>
            <person name="Losada L.S."/>
            <person name="Zafar N."/>
            <person name="Nierman W."/>
        </authorList>
    </citation>
    <scope>NUCLEOTIDE SEQUENCE [LARGE SCALE GENOMIC DNA]</scope>
    <source>
        <strain evidence="7 8">123E</strain>
    </source>
</reference>
<comment type="catalytic activity">
    <reaction evidence="5">
        <text>DNA(n) + a 2'-deoxyribonucleoside 5'-triphosphate = DNA(n+1) + diphosphate</text>
        <dbReference type="Rhea" id="RHEA:22508"/>
        <dbReference type="Rhea" id="RHEA-COMP:17339"/>
        <dbReference type="Rhea" id="RHEA-COMP:17340"/>
        <dbReference type="ChEBI" id="CHEBI:33019"/>
        <dbReference type="ChEBI" id="CHEBI:61560"/>
        <dbReference type="ChEBI" id="CHEBI:173112"/>
        <dbReference type="EC" id="2.7.7.7"/>
    </reaction>
</comment>
<dbReference type="HOGENOM" id="CLU_001650_20_0_1"/>
<evidence type="ECO:0000313" key="8">
    <source>
        <dbReference type="Proteomes" id="UP000027456"/>
    </source>
</evidence>
<accession>A0A074S5A1</accession>
<dbReference type="Pfam" id="PF00665">
    <property type="entry name" value="rve"/>
    <property type="match status" value="1"/>
</dbReference>
<name>A0A074S5A1_9AGAM</name>
<dbReference type="PANTHER" id="PTHR42648:SF28">
    <property type="entry name" value="TRANSPOSON-ENCODED PROTEIN WITH RIBONUCLEASE H-LIKE AND RETROVIRUS ZINC FINGER-LIKE DOMAINS"/>
    <property type="match status" value="1"/>
</dbReference>
<dbReference type="Pfam" id="PF13976">
    <property type="entry name" value="gag_pre-integrs"/>
    <property type="match status" value="1"/>
</dbReference>
<proteinExistence type="predicted"/>
<dbReference type="GO" id="GO:0003887">
    <property type="term" value="F:DNA-directed DNA polymerase activity"/>
    <property type="evidence" value="ECO:0007669"/>
    <property type="project" value="UniProtKB-EC"/>
</dbReference>
<dbReference type="AlphaFoldDB" id="A0A074S5A1"/>
<dbReference type="OrthoDB" id="7691805at2759"/>
<evidence type="ECO:0000256" key="5">
    <source>
        <dbReference type="ARBA" id="ARBA00049244"/>
    </source>
</evidence>
<keyword evidence="1" id="KW-0815">Transposition</keyword>
<dbReference type="Gene3D" id="3.30.420.10">
    <property type="entry name" value="Ribonuclease H-like superfamily/Ribonuclease H"/>
    <property type="match status" value="1"/>
</dbReference>
<dbReference type="GO" id="GO:0032196">
    <property type="term" value="P:transposition"/>
    <property type="evidence" value="ECO:0007669"/>
    <property type="project" value="UniProtKB-KW"/>
</dbReference>
<evidence type="ECO:0000313" key="7">
    <source>
        <dbReference type="EMBL" id="KEP45242.1"/>
    </source>
</evidence>
<dbReference type="GO" id="GO:0015074">
    <property type="term" value="P:DNA integration"/>
    <property type="evidence" value="ECO:0007669"/>
    <property type="project" value="InterPro"/>
</dbReference>
<feature type="domain" description="Integrase catalytic" evidence="6">
    <location>
        <begin position="188"/>
        <end position="365"/>
    </location>
</feature>
<comment type="catalytic activity">
    <reaction evidence="4">
        <text>DNA(n) + a 2'-deoxyribonucleoside 5'-triphosphate = DNA(n+1) + diphosphate</text>
        <dbReference type="Rhea" id="RHEA:22508"/>
        <dbReference type="Rhea" id="RHEA-COMP:17339"/>
        <dbReference type="Rhea" id="RHEA-COMP:17340"/>
        <dbReference type="ChEBI" id="CHEBI:33019"/>
        <dbReference type="ChEBI" id="CHEBI:61560"/>
        <dbReference type="ChEBI" id="CHEBI:173112"/>
        <dbReference type="EC" id="2.7.7.49"/>
    </reaction>
</comment>
<dbReference type="GO" id="GO:0006508">
    <property type="term" value="P:proteolysis"/>
    <property type="evidence" value="ECO:0007669"/>
    <property type="project" value="UniProtKB-KW"/>
</dbReference>
<dbReference type="Pfam" id="PF22936">
    <property type="entry name" value="Pol_BBD"/>
    <property type="match status" value="1"/>
</dbReference>
<protein>
    <submittedName>
        <fullName evidence="7">Putative Pol-like polyprotein/retrotransposon</fullName>
    </submittedName>
</protein>
<dbReference type="InterPro" id="IPR025724">
    <property type="entry name" value="GAG-pre-integrase_dom"/>
</dbReference>
<dbReference type="InterPro" id="IPR012337">
    <property type="entry name" value="RNaseH-like_sf"/>
</dbReference>
<dbReference type="GO" id="GO:0003723">
    <property type="term" value="F:RNA binding"/>
    <property type="evidence" value="ECO:0007669"/>
    <property type="project" value="UniProtKB-KW"/>
</dbReference>
<dbReference type="SUPFAM" id="SSF53098">
    <property type="entry name" value="Ribonuclease H-like"/>
    <property type="match status" value="1"/>
</dbReference>
<comment type="caution">
    <text evidence="7">The sequence shown here is derived from an EMBL/GenBank/DDBJ whole genome shotgun (WGS) entry which is preliminary data.</text>
</comment>
<dbReference type="Proteomes" id="UP000027456">
    <property type="component" value="Unassembled WGS sequence"/>
</dbReference>
<evidence type="ECO:0000259" key="6">
    <source>
        <dbReference type="PROSITE" id="PS50994"/>
    </source>
</evidence>
<dbReference type="PROSITE" id="PS50994">
    <property type="entry name" value="INTEGRASE"/>
    <property type="match status" value="1"/>
</dbReference>
<dbReference type="InterPro" id="IPR054722">
    <property type="entry name" value="PolX-like_BBD"/>
</dbReference>
<dbReference type="GO" id="GO:0005634">
    <property type="term" value="C:nucleus"/>
    <property type="evidence" value="ECO:0007669"/>
    <property type="project" value="UniProtKB-ARBA"/>
</dbReference>
<sequence>DSGAESHFVANANSFSSYCKTPGQIVHGVGGSLPIIGRGDVKITFWKNGPVILLKDCAHVPAMKTNLFSITCFTKAGGTTTFKGNTAWFLSPDNKLLGVATRQKGGGLYILPITLVKQPITLEAVQLAYSALQQQTQSKTWEQWHRILGHANQQVLEKMEKEAKAGEMPVIAESPKDYFCEACVQAKQHKTPFPKESETKFTQVGELVVSDIWGPSQVQSLQGNSYFCIFIDAYSRFSAVYFMKSNKETREHYKSFEALIRTQTGNSIKRLRSDEGKEYVNQELKSYVQSQGTIQELTAPHSSSSNSMAERLMRILLDYAQAALMQYELPKFLWQQAVGHVNYIKNRIPTRAHGKTPHELFFGTKG</sequence>